<dbReference type="Pfam" id="PF13407">
    <property type="entry name" value="Peripla_BP_4"/>
    <property type="match status" value="1"/>
</dbReference>
<evidence type="ECO:0000259" key="4">
    <source>
        <dbReference type="Pfam" id="PF13407"/>
    </source>
</evidence>
<dbReference type="STRING" id="630515.SAMN04489812_1097"/>
<evidence type="ECO:0000256" key="2">
    <source>
        <dbReference type="ARBA" id="ARBA00007639"/>
    </source>
</evidence>
<dbReference type="GO" id="GO:0030246">
    <property type="term" value="F:carbohydrate binding"/>
    <property type="evidence" value="ECO:0007669"/>
    <property type="project" value="UniProtKB-ARBA"/>
</dbReference>
<evidence type="ECO:0000256" key="1">
    <source>
        <dbReference type="ARBA" id="ARBA00004196"/>
    </source>
</evidence>
<dbReference type="Gene3D" id="3.40.50.2300">
    <property type="match status" value="2"/>
</dbReference>
<evidence type="ECO:0000313" key="6">
    <source>
        <dbReference type="Proteomes" id="UP000199103"/>
    </source>
</evidence>
<comment type="subcellular location">
    <subcellularLocation>
        <location evidence="1">Cell envelope</location>
    </subcellularLocation>
</comment>
<evidence type="ECO:0000313" key="5">
    <source>
        <dbReference type="EMBL" id="SDS17064.1"/>
    </source>
</evidence>
<comment type="similarity">
    <text evidence="2">Belongs to the bacterial solute-binding protein 2 family.</text>
</comment>
<feature type="domain" description="Periplasmic binding protein" evidence="4">
    <location>
        <begin position="64"/>
        <end position="328"/>
    </location>
</feature>
<dbReference type="AlphaFoldDB" id="A0A1H1Q0Z6"/>
<dbReference type="InterPro" id="IPR028082">
    <property type="entry name" value="Peripla_BP_I"/>
</dbReference>
<proteinExistence type="inferred from homology"/>
<dbReference type="InterPro" id="IPR025997">
    <property type="entry name" value="SBP_2_dom"/>
</dbReference>
<keyword evidence="6" id="KW-1185">Reference proteome</keyword>
<gene>
    <name evidence="5" type="ORF">SAMN04489812_1097</name>
</gene>
<sequence>MKIRKIRMHDTGSGRKRTVSTVSLVLIMIVILAGCGRGATAAIDPADKVTGKGLVIGWSQRSLAGSDWYKTLVSGGQQESSRLGAQLDVLDANQSTIQQIQDVRTLISKNVDVVVLNANDPLGVASAIKDLNAAGIPVVAVNSNLDPKLISGLHCYVAEDQVATGALAGREIAKKAIAKYGESGTIKLVGLGGFPGDVLSELRYRGFLKGYRAVMADYPKVHTVELPFRYGHWLPDQALAPIRDVATANPDLKIVYNESDVMQAGVRRGLQEAGLWGDKLLEGSYDGGMNAVGEMRSQPDGPLQATASNQPYDQGVAAIRMAVAAYNGDRSACPGRTKYIPTTVVTPDNADQYYDPRETHVRAKEQR</sequence>
<keyword evidence="3" id="KW-0732">Signal</keyword>
<reference evidence="5 6" key="1">
    <citation type="submission" date="2016-10" db="EMBL/GenBank/DDBJ databases">
        <authorList>
            <person name="de Groot N.N."/>
        </authorList>
    </citation>
    <scope>NUCLEOTIDE SEQUENCE [LARGE SCALE GENOMIC DNA]</scope>
    <source>
        <strain evidence="5 6">DSM 21800</strain>
    </source>
</reference>
<name>A0A1H1Q0Z6_9ACTN</name>
<dbReference type="PANTHER" id="PTHR46847">
    <property type="entry name" value="D-ALLOSE-BINDING PERIPLASMIC PROTEIN-RELATED"/>
    <property type="match status" value="1"/>
</dbReference>
<dbReference type="Proteomes" id="UP000199103">
    <property type="component" value="Chromosome I"/>
</dbReference>
<dbReference type="SUPFAM" id="SSF53822">
    <property type="entry name" value="Periplasmic binding protein-like I"/>
    <property type="match status" value="1"/>
</dbReference>
<evidence type="ECO:0000256" key="3">
    <source>
        <dbReference type="ARBA" id="ARBA00022729"/>
    </source>
</evidence>
<protein>
    <submittedName>
        <fullName evidence="5">Monosaccharide ABC transporter substrate-binding protein, CUT2 family</fullName>
    </submittedName>
</protein>
<organism evidence="5 6">
    <name type="scientific">Microlunatus soli</name>
    <dbReference type="NCBI Taxonomy" id="630515"/>
    <lineage>
        <taxon>Bacteria</taxon>
        <taxon>Bacillati</taxon>
        <taxon>Actinomycetota</taxon>
        <taxon>Actinomycetes</taxon>
        <taxon>Propionibacteriales</taxon>
        <taxon>Propionibacteriaceae</taxon>
        <taxon>Microlunatus</taxon>
    </lineage>
</organism>
<accession>A0A1H1Q0Z6</accession>
<dbReference type="EMBL" id="LT629772">
    <property type="protein sequence ID" value="SDS17064.1"/>
    <property type="molecule type" value="Genomic_DNA"/>
</dbReference>
<dbReference type="RefSeq" id="WP_197680005.1">
    <property type="nucleotide sequence ID" value="NZ_LT629772.1"/>
</dbReference>
<dbReference type="PANTHER" id="PTHR46847:SF1">
    <property type="entry name" value="D-ALLOSE-BINDING PERIPLASMIC PROTEIN-RELATED"/>
    <property type="match status" value="1"/>
</dbReference>
<dbReference type="GO" id="GO:0030313">
    <property type="term" value="C:cell envelope"/>
    <property type="evidence" value="ECO:0007669"/>
    <property type="project" value="UniProtKB-SubCell"/>
</dbReference>
<dbReference type="PROSITE" id="PS51257">
    <property type="entry name" value="PROKAR_LIPOPROTEIN"/>
    <property type="match status" value="1"/>
</dbReference>